<name>A0ABV3B440_9ACTN</name>
<evidence type="ECO:0000259" key="7">
    <source>
        <dbReference type="Pfam" id="PF01467"/>
    </source>
</evidence>
<dbReference type="EMBL" id="JBEYXT010000128">
    <property type="protein sequence ID" value="MEU6804206.1"/>
    <property type="molecule type" value="Genomic_DNA"/>
</dbReference>
<evidence type="ECO:0000256" key="1">
    <source>
        <dbReference type="ARBA" id="ARBA00022679"/>
    </source>
</evidence>
<dbReference type="GO" id="GO:0016301">
    <property type="term" value="F:kinase activity"/>
    <property type="evidence" value="ECO:0007669"/>
    <property type="project" value="UniProtKB-KW"/>
</dbReference>
<protein>
    <submittedName>
        <fullName evidence="8">PfkB family carbohydrate kinase</fullName>
    </submittedName>
</protein>
<feature type="region of interest" description="Disordered" evidence="5">
    <location>
        <begin position="209"/>
        <end position="301"/>
    </location>
</feature>
<keyword evidence="8" id="KW-0418">Kinase</keyword>
<gene>
    <name evidence="8" type="ORF">ABZ931_24825</name>
</gene>
<keyword evidence="2" id="KW-0548">Nucleotidyltransferase</keyword>
<dbReference type="Gene3D" id="3.40.50.620">
    <property type="entry name" value="HUPs"/>
    <property type="match status" value="1"/>
</dbReference>
<organism evidence="8 9">
    <name type="scientific">Streptomyces neyagawaensis</name>
    <dbReference type="NCBI Taxonomy" id="42238"/>
    <lineage>
        <taxon>Bacteria</taxon>
        <taxon>Bacillati</taxon>
        <taxon>Actinomycetota</taxon>
        <taxon>Actinomycetes</taxon>
        <taxon>Kitasatosporales</taxon>
        <taxon>Streptomycetaceae</taxon>
        <taxon>Streptomyces</taxon>
    </lineage>
</organism>
<dbReference type="Pfam" id="PF00294">
    <property type="entry name" value="PfkB"/>
    <property type="match status" value="1"/>
</dbReference>
<feature type="domain" description="Carbohydrate kinase PfkB" evidence="6">
    <location>
        <begin position="320"/>
        <end position="404"/>
    </location>
</feature>
<evidence type="ECO:0000313" key="8">
    <source>
        <dbReference type="EMBL" id="MEU6804206.1"/>
    </source>
</evidence>
<dbReference type="InterPro" id="IPR011611">
    <property type="entry name" value="PfkB_dom"/>
</dbReference>
<evidence type="ECO:0000256" key="4">
    <source>
        <dbReference type="ARBA" id="ARBA00023277"/>
    </source>
</evidence>
<dbReference type="InterPro" id="IPR029056">
    <property type="entry name" value="Ribokinase-like"/>
</dbReference>
<accession>A0ABV3B440</accession>
<dbReference type="InterPro" id="IPR004821">
    <property type="entry name" value="Cyt_trans-like"/>
</dbReference>
<keyword evidence="3" id="KW-0511">Multifunctional enzyme</keyword>
<evidence type="ECO:0000256" key="5">
    <source>
        <dbReference type="SAM" id="MobiDB-lite"/>
    </source>
</evidence>
<feature type="domain" description="Cytidyltransferase-like" evidence="7">
    <location>
        <begin position="440"/>
        <end position="533"/>
    </location>
</feature>
<dbReference type="InterPro" id="IPR014729">
    <property type="entry name" value="Rossmann-like_a/b/a_fold"/>
</dbReference>
<evidence type="ECO:0000256" key="2">
    <source>
        <dbReference type="ARBA" id="ARBA00022695"/>
    </source>
</evidence>
<comment type="caution">
    <text evidence="8">The sequence shown here is derived from an EMBL/GenBank/DDBJ whole genome shotgun (WGS) entry which is preliminary data.</text>
</comment>
<dbReference type="RefSeq" id="WP_359698212.1">
    <property type="nucleotide sequence ID" value="NZ_JBEYXT010000128.1"/>
</dbReference>
<dbReference type="Proteomes" id="UP001551189">
    <property type="component" value="Unassembled WGS sequence"/>
</dbReference>
<dbReference type="PANTHER" id="PTHR43793">
    <property type="entry name" value="FAD SYNTHASE"/>
    <property type="match status" value="1"/>
</dbReference>
<reference evidence="8 9" key="1">
    <citation type="submission" date="2024-06" db="EMBL/GenBank/DDBJ databases">
        <title>The Natural Products Discovery Center: Release of the First 8490 Sequenced Strains for Exploring Actinobacteria Biosynthetic Diversity.</title>
        <authorList>
            <person name="Kalkreuter E."/>
            <person name="Kautsar S.A."/>
            <person name="Yang D."/>
            <person name="Bader C.D."/>
            <person name="Teijaro C.N."/>
            <person name="Fluegel L."/>
            <person name="Davis C.M."/>
            <person name="Simpson J.R."/>
            <person name="Lauterbach L."/>
            <person name="Steele A.D."/>
            <person name="Gui C."/>
            <person name="Meng S."/>
            <person name="Li G."/>
            <person name="Viehrig K."/>
            <person name="Ye F."/>
            <person name="Su P."/>
            <person name="Kiefer A.F."/>
            <person name="Nichols A."/>
            <person name="Cepeda A.J."/>
            <person name="Yan W."/>
            <person name="Fan B."/>
            <person name="Jiang Y."/>
            <person name="Adhikari A."/>
            <person name="Zheng C.-J."/>
            <person name="Schuster L."/>
            <person name="Cowan T.M."/>
            <person name="Smanski M.J."/>
            <person name="Chevrette M.G."/>
            <person name="De Carvalho L.P.S."/>
            <person name="Shen B."/>
        </authorList>
    </citation>
    <scope>NUCLEOTIDE SEQUENCE [LARGE SCALE GENOMIC DNA]</scope>
    <source>
        <strain evidence="8 9">NPDC046851</strain>
    </source>
</reference>
<dbReference type="SUPFAM" id="SSF52374">
    <property type="entry name" value="Nucleotidylyl transferase"/>
    <property type="match status" value="1"/>
</dbReference>
<keyword evidence="4" id="KW-0119">Carbohydrate metabolism</keyword>
<dbReference type="NCBIfam" id="TIGR00125">
    <property type="entry name" value="cyt_tran_rel"/>
    <property type="match status" value="1"/>
</dbReference>
<dbReference type="Pfam" id="PF01467">
    <property type="entry name" value="CTP_transf_like"/>
    <property type="match status" value="1"/>
</dbReference>
<keyword evidence="9" id="KW-1185">Reference proteome</keyword>
<evidence type="ECO:0000313" key="9">
    <source>
        <dbReference type="Proteomes" id="UP001551189"/>
    </source>
</evidence>
<sequence>MTGARRTDGIRRAEAARERGASGPLVVVGDALLDEDVEGTATRLAPDAPAPVVDVTGSRRRPGGAGLAAALAAGDGREVVLVTALGTDEASDAVRRELRGRVRLVELPLAGTLPVKTRVLSGGRPLVRMDRGGGTPGAPGSAVREALDRAGAILVADYGRHTADAVRDHLAAVAPHTPLVWDPHPRGGAPVPGARLVTPNAAEVRGLCPENGRGSGMAADPGGGGQRAGIADGRQDAGIADGWQGAGVAHGEGDAGAGGAVDGGRCEAGTPAPGVAGDTSLTGGTGDISLTGGAGGFSPVPPGVGDTTLRAYAERGAALAAHWRAAGVAVTLGERGALLTRPGGGTPMLVPAPYRAVGDPCGAGDCFAAATAVALADGALPEEAVQWAVAEAAAFVSAGGAGNPGLWRRDRPSRPVDEPTADAFTLAERVRARGGTVVATGGCFDLLHAGHVGLLESARRIGDCLIVCLNSDTSLARRKGPGRPLTPQADRARVLTALGSVDAVVVFEEDTPEAVLRRLRPDVWVKGGDYAVQDLPEADVLRGWGGQAVVLPYLDGRSTTLLAHRAARAAVRATPTGPVASSGG</sequence>
<dbReference type="InterPro" id="IPR050385">
    <property type="entry name" value="Archaeal_FAD_synthase"/>
</dbReference>
<dbReference type="Gene3D" id="3.40.1190.20">
    <property type="match status" value="2"/>
</dbReference>
<feature type="compositionally biased region" description="Gly residues" evidence="5">
    <location>
        <begin position="244"/>
        <end position="262"/>
    </location>
</feature>
<evidence type="ECO:0000259" key="6">
    <source>
        <dbReference type="Pfam" id="PF00294"/>
    </source>
</evidence>
<keyword evidence="1" id="KW-0808">Transferase</keyword>
<proteinExistence type="predicted"/>
<dbReference type="PANTHER" id="PTHR43793:SF2">
    <property type="entry name" value="BIFUNCTIONAL PROTEIN HLDE"/>
    <property type="match status" value="1"/>
</dbReference>
<dbReference type="SUPFAM" id="SSF53613">
    <property type="entry name" value="Ribokinase-like"/>
    <property type="match status" value="1"/>
</dbReference>
<evidence type="ECO:0000256" key="3">
    <source>
        <dbReference type="ARBA" id="ARBA00023268"/>
    </source>
</evidence>